<feature type="region of interest" description="Disordered" evidence="1">
    <location>
        <begin position="1012"/>
        <end position="1033"/>
    </location>
</feature>
<reference evidence="3" key="3">
    <citation type="submission" date="2020-12" db="UniProtKB">
        <authorList>
            <consortium name="EnsemblPlants"/>
        </authorList>
    </citation>
    <scope>IDENTIFICATION</scope>
</reference>
<dbReference type="FunCoup" id="A0A2K1J0F5">
    <property type="interactions" value="2947"/>
</dbReference>
<reference evidence="2 4" key="2">
    <citation type="journal article" date="2018" name="Plant J.">
        <title>The Physcomitrella patens chromosome-scale assembly reveals moss genome structure and evolution.</title>
        <authorList>
            <person name="Lang D."/>
            <person name="Ullrich K.K."/>
            <person name="Murat F."/>
            <person name="Fuchs J."/>
            <person name="Jenkins J."/>
            <person name="Haas F.B."/>
            <person name="Piednoel M."/>
            <person name="Gundlach H."/>
            <person name="Van Bel M."/>
            <person name="Meyberg R."/>
            <person name="Vives C."/>
            <person name="Morata J."/>
            <person name="Symeonidi A."/>
            <person name="Hiss M."/>
            <person name="Muchero W."/>
            <person name="Kamisugi Y."/>
            <person name="Saleh O."/>
            <person name="Blanc G."/>
            <person name="Decker E.L."/>
            <person name="van Gessel N."/>
            <person name="Grimwood J."/>
            <person name="Hayes R.D."/>
            <person name="Graham S.W."/>
            <person name="Gunter L.E."/>
            <person name="McDaniel S.F."/>
            <person name="Hoernstein S.N.W."/>
            <person name="Larsson A."/>
            <person name="Li F.W."/>
            <person name="Perroud P.F."/>
            <person name="Phillips J."/>
            <person name="Ranjan P."/>
            <person name="Rokshar D.S."/>
            <person name="Rothfels C.J."/>
            <person name="Schneider L."/>
            <person name="Shu S."/>
            <person name="Stevenson D.W."/>
            <person name="Thummler F."/>
            <person name="Tillich M."/>
            <person name="Villarreal Aguilar J.C."/>
            <person name="Widiez T."/>
            <person name="Wong G.K."/>
            <person name="Wymore A."/>
            <person name="Zhang Y."/>
            <person name="Zimmer A.D."/>
            <person name="Quatrano R.S."/>
            <person name="Mayer K.F.X."/>
            <person name="Goodstein D."/>
            <person name="Casacuberta J.M."/>
            <person name="Vandepoele K."/>
            <person name="Reski R."/>
            <person name="Cuming A.C."/>
            <person name="Tuskan G.A."/>
            <person name="Maumus F."/>
            <person name="Salse J."/>
            <person name="Schmutz J."/>
            <person name="Rensing S.A."/>
        </authorList>
    </citation>
    <scope>NUCLEOTIDE SEQUENCE [LARGE SCALE GENOMIC DNA]</scope>
    <source>
        <strain evidence="3 4">cv. Gransden 2004</strain>
    </source>
</reference>
<gene>
    <name evidence="3" type="primary">LOC112295098</name>
    <name evidence="2" type="ORF">PHYPA_022898</name>
</gene>
<reference evidence="2 4" key="1">
    <citation type="journal article" date="2008" name="Science">
        <title>The Physcomitrella genome reveals evolutionary insights into the conquest of land by plants.</title>
        <authorList>
            <person name="Rensing S."/>
            <person name="Lang D."/>
            <person name="Zimmer A."/>
            <person name="Terry A."/>
            <person name="Salamov A."/>
            <person name="Shapiro H."/>
            <person name="Nishiyama T."/>
            <person name="Perroud P.-F."/>
            <person name="Lindquist E."/>
            <person name="Kamisugi Y."/>
            <person name="Tanahashi T."/>
            <person name="Sakakibara K."/>
            <person name="Fujita T."/>
            <person name="Oishi K."/>
            <person name="Shin-I T."/>
            <person name="Kuroki Y."/>
            <person name="Toyoda A."/>
            <person name="Suzuki Y."/>
            <person name="Hashimoto A."/>
            <person name="Yamaguchi K."/>
            <person name="Sugano A."/>
            <person name="Kohara Y."/>
            <person name="Fujiyama A."/>
            <person name="Anterola A."/>
            <person name="Aoki S."/>
            <person name="Ashton N."/>
            <person name="Barbazuk W.B."/>
            <person name="Barker E."/>
            <person name="Bennetzen J."/>
            <person name="Bezanilla M."/>
            <person name="Blankenship R."/>
            <person name="Cho S.H."/>
            <person name="Dutcher S."/>
            <person name="Estelle M."/>
            <person name="Fawcett J.A."/>
            <person name="Gundlach H."/>
            <person name="Hanada K."/>
            <person name="Heyl A."/>
            <person name="Hicks K.A."/>
            <person name="Hugh J."/>
            <person name="Lohr M."/>
            <person name="Mayer K."/>
            <person name="Melkozernov A."/>
            <person name="Murata T."/>
            <person name="Nelson D."/>
            <person name="Pils B."/>
            <person name="Prigge M."/>
            <person name="Reiss B."/>
            <person name="Renner T."/>
            <person name="Rombauts S."/>
            <person name="Rushton P."/>
            <person name="Sanderfoot A."/>
            <person name="Schween G."/>
            <person name="Shiu S.-H."/>
            <person name="Stueber K."/>
            <person name="Theodoulou F.L."/>
            <person name="Tu H."/>
            <person name="Van de Peer Y."/>
            <person name="Verrier P.J."/>
            <person name="Waters E."/>
            <person name="Wood A."/>
            <person name="Yang L."/>
            <person name="Cove D."/>
            <person name="Cuming A."/>
            <person name="Hasebe M."/>
            <person name="Lucas S."/>
            <person name="Mishler D.B."/>
            <person name="Reski R."/>
            <person name="Grigoriev I."/>
            <person name="Quatrano R.S."/>
            <person name="Boore J.L."/>
        </authorList>
    </citation>
    <scope>NUCLEOTIDE SEQUENCE [LARGE SCALE GENOMIC DNA]</scope>
    <source>
        <strain evidence="3 4">cv. Gransden 2004</strain>
    </source>
</reference>
<proteinExistence type="predicted"/>
<dbReference type="GeneID" id="112295098"/>
<feature type="compositionally biased region" description="Pro residues" evidence="1">
    <location>
        <begin position="310"/>
        <end position="321"/>
    </location>
</feature>
<dbReference type="Proteomes" id="UP000006727">
    <property type="component" value="Chromosome 18"/>
</dbReference>
<evidence type="ECO:0000256" key="1">
    <source>
        <dbReference type="SAM" id="MobiDB-lite"/>
    </source>
</evidence>
<protein>
    <submittedName>
        <fullName evidence="2 3">Uncharacterized protein</fullName>
    </submittedName>
</protein>
<feature type="region of interest" description="Disordered" evidence="1">
    <location>
        <begin position="850"/>
        <end position="872"/>
    </location>
</feature>
<feature type="region of interest" description="Disordered" evidence="1">
    <location>
        <begin position="65"/>
        <end position="227"/>
    </location>
</feature>
<sequence>MHRYTKDALLALASLPSCQLRLDGIDPVLLRDSVNSDVEGNIAIPAVPSGRGSARKDVDFAYSKSPVNDLPEWRRPNGGGAIIQSGARRKPYEEEPLGNAFSTSYPPRPSGPWVEQTGPSRPPHDRPGPNGASVPPGKWDGNGDRDRERGRLPQVWDAKERGSSGKGDAEQRPWIERDGLLGSGIRPPPQAHARISRSTGNYQPSRSPIKTGGGATPIFGRREDTDIVNDETFGLSEIYTDDRSDQERKRRESFELMRKEQHRKVQEQKQPAKTSENSTVNRKHDENSLWDNVSCQSPPLSPTGKVAVTPPIPTPPRPAVPPGFLKVALQRFSSNQVLPQQDDDAQGAHNHPSKENLVKDHPLLNSNEADDSSSLHSGSSVGDVTEVKCATPIAKEMIIELDVIETKTVVTEVKEDCAANCSLPSGGSLSGKNAPGMWNFNVEGQDGDAISDTLSTGDKSSIRKESLLDKLFGNTIPTVIDDVLPTHLSRDEPHMAAPEEDNFPGSVTKSSKFAHWFHAEEAKLTASQTNSSKNLMSIFGSREKPNNNVFLKKDFEHSGVFAPIIKPGFNVGLPMPVGSSVEDIEKVFAAMGEVPTTSNLAKYKNDSTGKSITPNKQPPAAPPVFMTCEDIEQALLAEAAEADTKAVSSRAPPLVPVVVAPPNDAENASQHLLSLLKRPPILETGLSSKALAMEAGSQSLSSELPRNKPELGNNRANEVPTLESLFGKAFMNELQSFGGAAGRTFPDEGSVGQQSELLNTSFPLQTEDLNHKLRPNGIGVPRDLLASSGPQWGNADAIKNHNNMSMDGLNAAMPSFGETSFGQTHIDAVVKNMKPLPGSSAQHLGAPLEQRNTPRAPLGSANASFSHPAPRPQAPGPVFNSNGLNPGFDAFPPQQHIQPSHAFHGPISHPPPHLMGQLQILQRPQLHHGMIMPEHVIMKTQLPGGTVSAHIPSVHHIHGQHLPNQVPPSGFSGRFESEFQRTNNNSLGSSGVNAVGNIERWFGNDGRRSGLLEPSSKFPQAPVGVQGDMKLRY</sequence>
<dbReference type="AlphaFoldDB" id="A0A2K1J0F5"/>
<feature type="region of interest" description="Disordered" evidence="1">
    <location>
        <begin position="256"/>
        <end position="322"/>
    </location>
</feature>
<dbReference type="EnsemblPlants" id="Pp3c18_8750V3.2">
    <property type="protein sequence ID" value="Pp3c18_8750V3.2"/>
    <property type="gene ID" value="Pp3c18_8750"/>
</dbReference>
<dbReference type="PANTHER" id="PTHR34802">
    <property type="entry name" value="CHORISMATE SYNTHASE"/>
    <property type="match status" value="1"/>
</dbReference>
<feature type="compositionally biased region" description="Low complexity" evidence="1">
    <location>
        <begin position="372"/>
        <end position="381"/>
    </location>
</feature>
<feature type="compositionally biased region" description="Polar residues" evidence="1">
    <location>
        <begin position="289"/>
        <end position="298"/>
    </location>
</feature>
<feature type="compositionally biased region" description="Polar residues" evidence="1">
    <location>
        <begin position="268"/>
        <end position="280"/>
    </location>
</feature>
<dbReference type="Gramene" id="Pp3c18_8750V3.1">
    <property type="protein sequence ID" value="Pp3c18_8750V3.1"/>
    <property type="gene ID" value="Pp3c18_8750"/>
</dbReference>
<accession>A0A2K1J0F5</accession>
<dbReference type="PaxDb" id="3218-PP1S19_89V6.1"/>
<dbReference type="Gramene" id="Pp3c18_8750V3.2">
    <property type="protein sequence ID" value="Pp3c18_8750V3.2"/>
    <property type="gene ID" value="Pp3c18_8750"/>
</dbReference>
<name>A0A2K1J0F5_PHYPA</name>
<evidence type="ECO:0000313" key="3">
    <source>
        <dbReference type="EnsemblPlants" id="Pp3c18_8750V3.1"/>
    </source>
</evidence>
<feature type="region of interest" description="Disordered" evidence="1">
    <location>
        <begin position="340"/>
        <end position="381"/>
    </location>
</feature>
<feature type="compositionally biased region" description="Basic and acidic residues" evidence="1">
    <location>
        <begin position="352"/>
        <end position="362"/>
    </location>
</feature>
<dbReference type="EMBL" id="ABEU02000018">
    <property type="protein sequence ID" value="PNR34999.1"/>
    <property type="molecule type" value="Genomic_DNA"/>
</dbReference>
<feature type="compositionally biased region" description="Basic and acidic residues" evidence="1">
    <location>
        <begin position="256"/>
        <end position="267"/>
    </location>
</feature>
<evidence type="ECO:0000313" key="4">
    <source>
        <dbReference type="Proteomes" id="UP000006727"/>
    </source>
</evidence>
<evidence type="ECO:0000313" key="2">
    <source>
        <dbReference type="EMBL" id="PNR34999.1"/>
    </source>
</evidence>
<organism evidence="2">
    <name type="scientific">Physcomitrium patens</name>
    <name type="common">Spreading-leaved earth moss</name>
    <name type="synonym">Physcomitrella patens</name>
    <dbReference type="NCBI Taxonomy" id="3218"/>
    <lineage>
        <taxon>Eukaryota</taxon>
        <taxon>Viridiplantae</taxon>
        <taxon>Streptophyta</taxon>
        <taxon>Embryophyta</taxon>
        <taxon>Bryophyta</taxon>
        <taxon>Bryophytina</taxon>
        <taxon>Bryopsida</taxon>
        <taxon>Funariidae</taxon>
        <taxon>Funariales</taxon>
        <taxon>Funariaceae</taxon>
        <taxon>Physcomitrium</taxon>
    </lineage>
</organism>
<dbReference type="PANTHER" id="PTHR34802:SF1">
    <property type="entry name" value="CHORISMATE SYNTHASE"/>
    <property type="match status" value="1"/>
</dbReference>
<dbReference type="EnsemblPlants" id="Pp3c18_8750V3.1">
    <property type="protein sequence ID" value="Pp3c18_8750V3.1"/>
    <property type="gene ID" value="Pp3c18_8750"/>
</dbReference>
<dbReference type="RefSeq" id="XP_024402049.1">
    <property type="nucleotide sequence ID" value="XM_024546281.2"/>
</dbReference>
<keyword evidence="4" id="KW-1185">Reference proteome</keyword>
<feature type="compositionally biased region" description="Basic and acidic residues" evidence="1">
    <location>
        <begin position="141"/>
        <end position="179"/>
    </location>
</feature>
<feature type="compositionally biased region" description="Polar residues" evidence="1">
    <location>
        <begin position="196"/>
        <end position="208"/>
    </location>
</feature>